<evidence type="ECO:0000256" key="8">
    <source>
        <dbReference type="ARBA" id="ARBA00023295"/>
    </source>
</evidence>
<proteinExistence type="inferred from homology"/>
<dbReference type="Proteomes" id="UP000273643">
    <property type="component" value="Unassembled WGS sequence"/>
</dbReference>
<comment type="pathway">
    <text evidence="2 10 11">Glycan degradation; xylan degradation.</text>
</comment>
<keyword evidence="9 10" id="KW-0624">Polysaccharide degradation</keyword>
<evidence type="ECO:0000313" key="15">
    <source>
        <dbReference type="Proteomes" id="UP000273643"/>
    </source>
</evidence>
<feature type="active site" description="Proton donor" evidence="10">
    <location>
        <position position="216"/>
    </location>
</feature>
<keyword evidence="8 10" id="KW-0326">Glycosidase</keyword>
<dbReference type="PROSITE" id="PS51761">
    <property type="entry name" value="GH11_3"/>
    <property type="match status" value="1"/>
</dbReference>
<evidence type="ECO:0000256" key="9">
    <source>
        <dbReference type="ARBA" id="ARBA00023326"/>
    </source>
</evidence>
<keyword evidence="6 10" id="KW-0378">Hydrolase</keyword>
<evidence type="ECO:0000256" key="1">
    <source>
        <dbReference type="ARBA" id="ARBA00000681"/>
    </source>
</evidence>
<evidence type="ECO:0000256" key="3">
    <source>
        <dbReference type="ARBA" id="ARBA00007792"/>
    </source>
</evidence>
<reference evidence="14 15" key="1">
    <citation type="submission" date="2018-11" db="EMBL/GenBank/DDBJ databases">
        <title>Genomic Encyclopedia of Type Strains, Phase IV (KMG-IV): sequencing the most valuable type-strain genomes for metagenomic binning, comparative biology and taxonomic classification.</title>
        <authorList>
            <person name="Goeker M."/>
        </authorList>
    </citation>
    <scope>NUCLEOTIDE SEQUENCE [LARGE SCALE GENOMIC DNA]</scope>
    <source>
        <strain evidence="14 15">DSM 16974</strain>
    </source>
</reference>
<evidence type="ECO:0000259" key="13">
    <source>
        <dbReference type="PROSITE" id="PS51761"/>
    </source>
</evidence>
<dbReference type="SUPFAM" id="SSF49899">
    <property type="entry name" value="Concanavalin A-like lectins/glucanases"/>
    <property type="match status" value="1"/>
</dbReference>
<comment type="catalytic activity">
    <reaction evidence="1 10 11">
        <text>Endohydrolysis of (1-&gt;4)-beta-D-xylosidic linkages in xylans.</text>
        <dbReference type="EC" id="3.2.1.8"/>
    </reaction>
</comment>
<dbReference type="FunFam" id="2.60.120.180:FF:000001">
    <property type="entry name" value="Endo-1,4-beta-xylanase"/>
    <property type="match status" value="1"/>
</dbReference>
<dbReference type="InterPro" id="IPR033119">
    <property type="entry name" value="GH11_AS_2"/>
</dbReference>
<evidence type="ECO:0000313" key="14">
    <source>
        <dbReference type="EMBL" id="ROQ21085.1"/>
    </source>
</evidence>
<dbReference type="UniPathway" id="UPA00114"/>
<dbReference type="Gene3D" id="2.60.120.180">
    <property type="match status" value="1"/>
</dbReference>
<dbReference type="InterPro" id="IPR033123">
    <property type="entry name" value="GH11_dom"/>
</dbReference>
<dbReference type="GO" id="GO:0045493">
    <property type="term" value="P:xylan catabolic process"/>
    <property type="evidence" value="ECO:0007669"/>
    <property type="project" value="UniProtKB-UniRule"/>
</dbReference>
<dbReference type="Pfam" id="PF00457">
    <property type="entry name" value="Glyco_hydro_11"/>
    <property type="match status" value="1"/>
</dbReference>
<evidence type="ECO:0000256" key="6">
    <source>
        <dbReference type="ARBA" id="ARBA00022801"/>
    </source>
</evidence>
<evidence type="ECO:0000256" key="11">
    <source>
        <dbReference type="RuleBase" id="RU362015"/>
    </source>
</evidence>
<dbReference type="OrthoDB" id="9763050at2"/>
<comment type="similarity">
    <text evidence="3 10 11">Belongs to the glycosyl hydrolase 11 (cellulase G) family.</text>
</comment>
<comment type="caution">
    <text evidence="14">The sequence shown here is derived from an EMBL/GenBank/DDBJ whole genome shotgun (WGS) entry which is preliminary data.</text>
</comment>
<evidence type="ECO:0000256" key="2">
    <source>
        <dbReference type="ARBA" id="ARBA00004851"/>
    </source>
</evidence>
<evidence type="ECO:0000256" key="7">
    <source>
        <dbReference type="ARBA" id="ARBA00023277"/>
    </source>
</evidence>
<dbReference type="RefSeq" id="WP_123638133.1">
    <property type="nucleotide sequence ID" value="NZ_JBHYFO010000034.1"/>
</dbReference>
<dbReference type="PROSITE" id="PS00777">
    <property type="entry name" value="GH11_2"/>
    <property type="match status" value="1"/>
</dbReference>
<dbReference type="PANTHER" id="PTHR46828">
    <property type="entry name" value="ENDO-1,4-BETA-XYLANASE A-RELATED"/>
    <property type="match status" value="1"/>
</dbReference>
<evidence type="ECO:0000256" key="5">
    <source>
        <dbReference type="ARBA" id="ARBA00022651"/>
    </source>
</evidence>
<evidence type="ECO:0000256" key="4">
    <source>
        <dbReference type="ARBA" id="ARBA00012590"/>
    </source>
</evidence>
<evidence type="ECO:0000256" key="12">
    <source>
        <dbReference type="SAM" id="SignalP"/>
    </source>
</evidence>
<dbReference type="PROSITE" id="PS00776">
    <property type="entry name" value="GH11_1"/>
    <property type="match status" value="1"/>
</dbReference>
<evidence type="ECO:0000256" key="10">
    <source>
        <dbReference type="PROSITE-ProRule" id="PRU01097"/>
    </source>
</evidence>
<keyword evidence="15" id="KW-1185">Reference proteome</keyword>
<dbReference type="EC" id="3.2.1.8" evidence="4 10"/>
<dbReference type="Gene3D" id="2.60.60.40">
    <property type="match status" value="1"/>
</dbReference>
<dbReference type="GO" id="GO:0031176">
    <property type="term" value="F:endo-1,4-beta-xylanase activity"/>
    <property type="evidence" value="ECO:0007669"/>
    <property type="project" value="UniProtKB-UniRule"/>
</dbReference>
<name>A0A3N1NY07_9GAMM</name>
<keyword evidence="12" id="KW-0732">Signal</keyword>
<keyword evidence="7 10" id="KW-0119">Carbohydrate metabolism</keyword>
<dbReference type="PANTHER" id="PTHR46828:SF2">
    <property type="entry name" value="ENDO-1,4-BETA-XYLANASE A-RELATED"/>
    <property type="match status" value="1"/>
</dbReference>
<feature type="domain" description="GH11" evidence="13">
    <location>
        <begin position="37"/>
        <end position="229"/>
    </location>
</feature>
<dbReference type="Pfam" id="PF16841">
    <property type="entry name" value="CBM60"/>
    <property type="match status" value="1"/>
</dbReference>
<dbReference type="InterPro" id="IPR018208">
    <property type="entry name" value="GH11_AS_1"/>
</dbReference>
<sequence>MPLFETNAGARSWIKSLSTALLTCSAVLGISAANAQTICDNQTGTNGGYYYTHWTDGGGSACMTLGSEGNYGYEWSNTGNFVGGKGWSTGASNRIIGYNAGNYSPSGNSYLTLYGWSTNPLVEYYVVDSWGSWRPPGGTSVGTVSTDGGTYDLYRTQRVNQPSIEGNTTFYQYWSVRTSKRPQGNNNTITFQNHVDAWANQGWYLGTHNYQVMATEGYQSSGSANVSVWESGTGGGGGGGNAGGGSTGGNEIVVRARGTNGDEQISLRVDNNTVATWTLSTNMSNYTWNGSATGGITVEYGNDASGRDVQVDYIQVNGATRQSENQSYNTGVWQNNQCGGSNSEWLHCNGAIGYGNL</sequence>
<feature type="active site" description="Nucleophile" evidence="10">
    <location>
        <position position="123"/>
    </location>
</feature>
<keyword evidence="5 10" id="KW-0858">Xylan degradation</keyword>
<dbReference type="InterPro" id="IPR013320">
    <property type="entry name" value="ConA-like_dom_sf"/>
</dbReference>
<dbReference type="EMBL" id="RJUK01000001">
    <property type="protein sequence ID" value="ROQ21085.1"/>
    <property type="molecule type" value="Genomic_DNA"/>
</dbReference>
<dbReference type="InterPro" id="IPR031768">
    <property type="entry name" value="CBM60_xylan-bd"/>
</dbReference>
<protein>
    <recommendedName>
        <fullName evidence="4 10">Endo-1,4-beta-xylanase</fullName>
        <ecNumber evidence="4 10">3.2.1.8</ecNumber>
    </recommendedName>
</protein>
<dbReference type="InterPro" id="IPR001137">
    <property type="entry name" value="Glyco_hydro_11"/>
</dbReference>
<gene>
    <name evidence="14" type="ORF">EDC38_1706</name>
</gene>
<accession>A0A3N1NY07</accession>
<dbReference type="PRINTS" id="PR00911">
    <property type="entry name" value="GLHYDRLASE11"/>
</dbReference>
<dbReference type="AlphaFoldDB" id="A0A3N1NY07"/>
<feature type="signal peptide" evidence="12">
    <location>
        <begin position="1"/>
        <end position="35"/>
    </location>
</feature>
<organism evidence="14 15">
    <name type="scientific">Marinimicrobium koreense</name>
    <dbReference type="NCBI Taxonomy" id="306545"/>
    <lineage>
        <taxon>Bacteria</taxon>
        <taxon>Pseudomonadati</taxon>
        <taxon>Pseudomonadota</taxon>
        <taxon>Gammaproteobacteria</taxon>
        <taxon>Cellvibrionales</taxon>
        <taxon>Cellvibrionaceae</taxon>
        <taxon>Marinimicrobium</taxon>
    </lineage>
</organism>
<dbReference type="InterPro" id="IPR013319">
    <property type="entry name" value="GH11/12"/>
</dbReference>
<feature type="chain" id="PRO_5018337285" description="Endo-1,4-beta-xylanase" evidence="12">
    <location>
        <begin position="36"/>
        <end position="357"/>
    </location>
</feature>